<keyword evidence="12" id="KW-0934">Plastid</keyword>
<dbReference type="PANTHER" id="PTHR33288">
    <property type="match status" value="1"/>
</dbReference>
<feature type="region of interest" description="Disordered" evidence="11">
    <location>
        <begin position="142"/>
        <end position="188"/>
    </location>
</feature>
<reference evidence="12" key="1">
    <citation type="journal article" date="2019" name="J. ISSAAS">
        <title>Direct Repeats Co-occur with Few Short Dispersed Repeats in Plastid Genome of A Spikemoss, Selaginella vardei (Selaginellaceae, Lycophyta).</title>
        <authorList>
            <person name="Zhang H.-R."/>
            <person name="Zhang X.-C."/>
            <person name="Xiang Q.-P."/>
        </authorList>
    </citation>
    <scope>NUCLEOTIDE SEQUENCE</scope>
</reference>
<dbReference type="AlphaFoldDB" id="A0A410KKJ3"/>
<keyword evidence="6 10" id="KW-1133">Transmembrane helix</keyword>
<evidence type="ECO:0000256" key="9">
    <source>
        <dbReference type="ARBA" id="ARBA00046286"/>
    </source>
</evidence>
<evidence type="ECO:0000256" key="1">
    <source>
        <dbReference type="ARBA" id="ARBA00002862"/>
    </source>
</evidence>
<dbReference type="Pfam" id="PF02392">
    <property type="entry name" value="Ycf4"/>
    <property type="match status" value="1"/>
</dbReference>
<comment type="function">
    <text evidence="1 10">Seems to be required for the assembly of the photosystem I complex.</text>
</comment>
<comment type="subcellular location">
    <subcellularLocation>
        <location evidence="9">Plastid thylakoid membrane</location>
        <topology evidence="9">Multi-pass membrane protein</topology>
    </subcellularLocation>
    <subcellularLocation>
        <location evidence="10">Plastid</location>
        <location evidence="10">Chloroplast thylakoid membrane</location>
        <topology evidence="10">Multi-pass membrane protein</topology>
    </subcellularLocation>
</comment>
<evidence type="ECO:0000256" key="8">
    <source>
        <dbReference type="ARBA" id="ARBA00023136"/>
    </source>
</evidence>
<dbReference type="EMBL" id="MK156801">
    <property type="protein sequence ID" value="QAR48705.1"/>
    <property type="molecule type" value="Genomic_DNA"/>
</dbReference>
<feature type="transmembrane region" description="Helical" evidence="10">
    <location>
        <begin position="65"/>
        <end position="82"/>
    </location>
</feature>
<dbReference type="HAMAP" id="MF_00437">
    <property type="entry name" value="Ycf4"/>
    <property type="match status" value="1"/>
</dbReference>
<keyword evidence="12" id="KW-0150">Chloroplast</keyword>
<keyword evidence="5 10" id="KW-0812">Transmembrane</keyword>
<accession>A0A410KKJ3</accession>
<name>A0A410KKJ3_9TRAC</name>
<protein>
    <recommendedName>
        <fullName evidence="3 10">Photosystem I assembly protein Ycf4</fullName>
    </recommendedName>
</protein>
<dbReference type="GeneID" id="39332158"/>
<geneLocation type="chloroplast" evidence="12"/>
<sequence>MTNQKYDWLWVEHIDGSRRVGNSLWARVTLLGALGFPLVGISSYLGREIMPLLPPQQIHFVPQGVVMPFYGIVGVFSGSYLWRATLLDVGSGDNRYDKQGGIITPSRWGFPGDNRRIHDRVPIKDVQAIGMEVREGIHPRRVPHMRVGGTQSVPLTRPGEYLTPGDTEQKAAEPARPPSVPIEGLDRR</sequence>
<evidence type="ECO:0000256" key="2">
    <source>
        <dbReference type="ARBA" id="ARBA00008198"/>
    </source>
</evidence>
<evidence type="ECO:0000256" key="7">
    <source>
        <dbReference type="ARBA" id="ARBA00023078"/>
    </source>
</evidence>
<proteinExistence type="inferred from homology"/>
<evidence type="ECO:0000256" key="3">
    <source>
        <dbReference type="ARBA" id="ARBA00015395"/>
    </source>
</evidence>
<gene>
    <name evidence="10 12" type="primary">ycf4</name>
</gene>
<dbReference type="GO" id="GO:0009535">
    <property type="term" value="C:chloroplast thylakoid membrane"/>
    <property type="evidence" value="ECO:0007669"/>
    <property type="project" value="UniProtKB-SubCell"/>
</dbReference>
<evidence type="ECO:0000256" key="4">
    <source>
        <dbReference type="ARBA" id="ARBA00022531"/>
    </source>
</evidence>
<evidence type="ECO:0000256" key="10">
    <source>
        <dbReference type="HAMAP-Rule" id="MF_00437"/>
    </source>
</evidence>
<evidence type="ECO:0000256" key="5">
    <source>
        <dbReference type="ARBA" id="ARBA00022692"/>
    </source>
</evidence>
<feature type="transmembrane region" description="Helical" evidence="10">
    <location>
        <begin position="24"/>
        <end position="45"/>
    </location>
</feature>
<keyword evidence="4 10" id="KW-0602">Photosynthesis</keyword>
<dbReference type="RefSeq" id="YP_009561307.1">
    <property type="nucleotide sequence ID" value="NC_041098.1"/>
</dbReference>
<evidence type="ECO:0000256" key="6">
    <source>
        <dbReference type="ARBA" id="ARBA00022989"/>
    </source>
</evidence>
<dbReference type="GO" id="GO:0015979">
    <property type="term" value="P:photosynthesis"/>
    <property type="evidence" value="ECO:0007669"/>
    <property type="project" value="UniProtKB-UniRule"/>
</dbReference>
<dbReference type="InterPro" id="IPR003359">
    <property type="entry name" value="PSI_Ycf4_assembly"/>
</dbReference>
<keyword evidence="8 10" id="KW-0472">Membrane</keyword>
<dbReference type="PANTHER" id="PTHR33288:SF4">
    <property type="entry name" value="PHOTOSYSTEM I ASSEMBLY PROTEIN YCF4"/>
    <property type="match status" value="1"/>
</dbReference>
<evidence type="ECO:0000313" key="12">
    <source>
        <dbReference type="EMBL" id="QAR48705.1"/>
    </source>
</evidence>
<evidence type="ECO:0000256" key="11">
    <source>
        <dbReference type="SAM" id="MobiDB-lite"/>
    </source>
</evidence>
<comment type="similarity">
    <text evidence="2 10">Belongs to the Ycf4 family.</text>
</comment>
<keyword evidence="7 10" id="KW-0793">Thylakoid</keyword>
<dbReference type="GO" id="GO:0009522">
    <property type="term" value="C:photosystem I"/>
    <property type="evidence" value="ECO:0007669"/>
    <property type="project" value="InterPro"/>
</dbReference>
<organism evidence="12">
    <name type="scientific">Selaginella indica</name>
    <dbReference type="NCBI Taxonomy" id="189559"/>
    <lineage>
        <taxon>Eukaryota</taxon>
        <taxon>Viridiplantae</taxon>
        <taxon>Streptophyta</taxon>
        <taxon>Embryophyta</taxon>
        <taxon>Tracheophyta</taxon>
        <taxon>Lycopodiopsida</taxon>
        <taxon>Selaginellales</taxon>
        <taxon>Selaginellaceae</taxon>
        <taxon>Selaginella</taxon>
    </lineage>
</organism>